<dbReference type="AlphaFoldDB" id="A0AAD7UBQ3"/>
<dbReference type="SUPFAM" id="SSF54236">
    <property type="entry name" value="Ubiquitin-like"/>
    <property type="match status" value="1"/>
</dbReference>
<protein>
    <recommendedName>
        <fullName evidence="2">UBX domain-containing protein</fullName>
    </recommendedName>
</protein>
<evidence type="ECO:0000313" key="4">
    <source>
        <dbReference type="Proteomes" id="UP001230188"/>
    </source>
</evidence>
<evidence type="ECO:0000313" key="3">
    <source>
        <dbReference type="EMBL" id="KAJ8602016.1"/>
    </source>
</evidence>
<gene>
    <name evidence="3" type="ORF">CTAYLR_002777</name>
</gene>
<proteinExistence type="predicted"/>
<dbReference type="EMBL" id="JAQMWT010000391">
    <property type="protein sequence ID" value="KAJ8602016.1"/>
    <property type="molecule type" value="Genomic_DNA"/>
</dbReference>
<evidence type="ECO:0000259" key="2">
    <source>
        <dbReference type="PROSITE" id="PS50033"/>
    </source>
</evidence>
<organism evidence="3 4">
    <name type="scientific">Chrysophaeum taylorii</name>
    <dbReference type="NCBI Taxonomy" id="2483200"/>
    <lineage>
        <taxon>Eukaryota</taxon>
        <taxon>Sar</taxon>
        <taxon>Stramenopiles</taxon>
        <taxon>Ochrophyta</taxon>
        <taxon>Pelagophyceae</taxon>
        <taxon>Pelagomonadales</taxon>
        <taxon>Pelagomonadaceae</taxon>
        <taxon>Chrysophaeum</taxon>
    </lineage>
</organism>
<feature type="region of interest" description="Disordered" evidence="1">
    <location>
        <begin position="18"/>
        <end position="121"/>
    </location>
</feature>
<comment type="caution">
    <text evidence="3">The sequence shown here is derived from an EMBL/GenBank/DDBJ whole genome shotgun (WGS) entry which is preliminary data.</text>
</comment>
<feature type="compositionally biased region" description="Polar residues" evidence="1">
    <location>
        <begin position="64"/>
        <end position="78"/>
    </location>
</feature>
<dbReference type="PROSITE" id="PS50033">
    <property type="entry name" value="UBX"/>
    <property type="match status" value="1"/>
</dbReference>
<dbReference type="PROSITE" id="PS50330">
    <property type="entry name" value="UIM"/>
    <property type="match status" value="1"/>
</dbReference>
<dbReference type="SMART" id="SM00726">
    <property type="entry name" value="UIM"/>
    <property type="match status" value="2"/>
</dbReference>
<dbReference type="Proteomes" id="UP001230188">
    <property type="component" value="Unassembled WGS sequence"/>
</dbReference>
<evidence type="ECO:0000256" key="1">
    <source>
        <dbReference type="SAM" id="MobiDB-lite"/>
    </source>
</evidence>
<dbReference type="GO" id="GO:0043130">
    <property type="term" value="F:ubiquitin binding"/>
    <property type="evidence" value="ECO:0007669"/>
    <property type="project" value="TreeGrafter"/>
</dbReference>
<dbReference type="Gene3D" id="3.10.20.90">
    <property type="entry name" value="Phosphatidylinositol 3-kinase Catalytic Subunit, Chain A, domain 1"/>
    <property type="match status" value="1"/>
</dbReference>
<dbReference type="InterPro" id="IPR003903">
    <property type="entry name" value="UIM_dom"/>
</dbReference>
<keyword evidence="4" id="KW-1185">Reference proteome</keyword>
<feature type="compositionally biased region" description="Low complexity" evidence="1">
    <location>
        <begin position="47"/>
        <end position="61"/>
    </location>
</feature>
<sequence>MARKKRCELGASCPYQHEGQHQAEYYHTASPARREGRRGRRLGGAGATTTARRGATTAARRGSSRQTPQRTPRATSRRSPIVIDDSPDRTASLDDDDVELISPPPRARSVPEAPKGRSYEEDLAKALALSKADNDRAIARAQDAEFEASLAEDRRKASKRDRDDLERREQAELERALAASKEEDDRARDTRKRAKKAEFQTVQEPTDDVVRVRLRLPDGRALERRFDRSTASLADLRDFVEAMASTAPKNFALVDAASRNRITGDGSLATLASGASIALLVVDVDA</sequence>
<accession>A0AAD7UBQ3</accession>
<dbReference type="PANTHER" id="PTHR23322">
    <property type="entry name" value="FAS-ASSOCIATED PROTEIN"/>
    <property type="match status" value="1"/>
</dbReference>
<name>A0AAD7UBQ3_9STRA</name>
<dbReference type="Pfam" id="PF00789">
    <property type="entry name" value="UBX"/>
    <property type="match status" value="1"/>
</dbReference>
<dbReference type="InterPro" id="IPR029071">
    <property type="entry name" value="Ubiquitin-like_domsf"/>
</dbReference>
<feature type="region of interest" description="Disordered" evidence="1">
    <location>
        <begin position="147"/>
        <end position="200"/>
    </location>
</feature>
<feature type="compositionally biased region" description="Basic and acidic residues" evidence="1">
    <location>
        <begin position="151"/>
        <end position="188"/>
    </location>
</feature>
<feature type="domain" description="UBX" evidence="2">
    <location>
        <begin position="205"/>
        <end position="253"/>
    </location>
</feature>
<reference evidence="3" key="1">
    <citation type="submission" date="2023-01" db="EMBL/GenBank/DDBJ databases">
        <title>Metagenome sequencing of chrysophaentin producing Chrysophaeum taylorii.</title>
        <authorList>
            <person name="Davison J."/>
            <person name="Bewley C."/>
        </authorList>
    </citation>
    <scope>NUCLEOTIDE SEQUENCE</scope>
    <source>
        <strain evidence="3">NIES-1699</strain>
    </source>
</reference>
<dbReference type="InterPro" id="IPR001012">
    <property type="entry name" value="UBX_dom"/>
</dbReference>
<dbReference type="InterPro" id="IPR050730">
    <property type="entry name" value="UBX_domain-protein"/>
</dbReference>
<dbReference type="CDD" id="cd01767">
    <property type="entry name" value="UBX"/>
    <property type="match status" value="1"/>
</dbReference>
<dbReference type="SMART" id="SM00166">
    <property type="entry name" value="UBX"/>
    <property type="match status" value="1"/>
</dbReference>